<dbReference type="InterPro" id="IPR002156">
    <property type="entry name" value="RNaseH_domain"/>
</dbReference>
<evidence type="ECO:0000259" key="1">
    <source>
        <dbReference type="Pfam" id="PF13456"/>
    </source>
</evidence>
<gene>
    <name evidence="2" type="ORF">F2Q68_00011421</name>
</gene>
<dbReference type="InterPro" id="IPR036397">
    <property type="entry name" value="RNaseH_sf"/>
</dbReference>
<accession>A0A8S9L3F5</accession>
<proteinExistence type="predicted"/>
<dbReference type="Pfam" id="PF13456">
    <property type="entry name" value="RVT_3"/>
    <property type="match status" value="1"/>
</dbReference>
<dbReference type="GO" id="GO:0003676">
    <property type="term" value="F:nucleic acid binding"/>
    <property type="evidence" value="ECO:0007669"/>
    <property type="project" value="InterPro"/>
</dbReference>
<comment type="caution">
    <text evidence="2">The sequence shown here is derived from an EMBL/GenBank/DDBJ whole genome shotgun (WGS) entry which is preliminary data.</text>
</comment>
<name>A0A8S9L3F5_BRACR</name>
<feature type="domain" description="RNase H type-1" evidence="1">
    <location>
        <begin position="1"/>
        <end position="55"/>
    </location>
</feature>
<sequence>DNILIHKYLTQEVSSPRLQLLVSTVAAWKTNFDYVDFHHVKRHNNSCADLLAKKAIVYETD</sequence>
<protein>
    <recommendedName>
        <fullName evidence="1">RNase H type-1 domain-containing protein</fullName>
    </recommendedName>
</protein>
<feature type="non-terminal residue" evidence="2">
    <location>
        <position position="1"/>
    </location>
</feature>
<dbReference type="Gene3D" id="3.30.420.10">
    <property type="entry name" value="Ribonuclease H-like superfamily/Ribonuclease H"/>
    <property type="match status" value="1"/>
</dbReference>
<dbReference type="EMBL" id="QGKW02000717">
    <property type="protein sequence ID" value="KAF2600123.1"/>
    <property type="molecule type" value="Genomic_DNA"/>
</dbReference>
<evidence type="ECO:0000313" key="3">
    <source>
        <dbReference type="Proteomes" id="UP000712281"/>
    </source>
</evidence>
<dbReference type="Proteomes" id="UP000712281">
    <property type="component" value="Unassembled WGS sequence"/>
</dbReference>
<dbReference type="AlphaFoldDB" id="A0A8S9L3F5"/>
<dbReference type="GO" id="GO:0004523">
    <property type="term" value="F:RNA-DNA hybrid ribonuclease activity"/>
    <property type="evidence" value="ECO:0007669"/>
    <property type="project" value="InterPro"/>
</dbReference>
<reference evidence="2" key="1">
    <citation type="submission" date="2019-12" db="EMBL/GenBank/DDBJ databases">
        <title>Genome sequencing and annotation of Brassica cretica.</title>
        <authorList>
            <person name="Studholme D.J."/>
            <person name="Sarris P.F."/>
        </authorList>
    </citation>
    <scope>NUCLEOTIDE SEQUENCE</scope>
    <source>
        <strain evidence="2">PFS-001/15</strain>
        <tissue evidence="2">Leaf</tissue>
    </source>
</reference>
<organism evidence="2 3">
    <name type="scientific">Brassica cretica</name>
    <name type="common">Mustard</name>
    <dbReference type="NCBI Taxonomy" id="69181"/>
    <lineage>
        <taxon>Eukaryota</taxon>
        <taxon>Viridiplantae</taxon>
        <taxon>Streptophyta</taxon>
        <taxon>Embryophyta</taxon>
        <taxon>Tracheophyta</taxon>
        <taxon>Spermatophyta</taxon>
        <taxon>Magnoliopsida</taxon>
        <taxon>eudicotyledons</taxon>
        <taxon>Gunneridae</taxon>
        <taxon>Pentapetalae</taxon>
        <taxon>rosids</taxon>
        <taxon>malvids</taxon>
        <taxon>Brassicales</taxon>
        <taxon>Brassicaceae</taxon>
        <taxon>Brassiceae</taxon>
        <taxon>Brassica</taxon>
    </lineage>
</organism>
<evidence type="ECO:0000313" key="2">
    <source>
        <dbReference type="EMBL" id="KAF2600123.1"/>
    </source>
</evidence>